<comment type="subcellular location">
    <subcellularLocation>
        <location evidence="1">Nucleus</location>
    </subcellularLocation>
</comment>
<dbReference type="SMART" id="SM00349">
    <property type="entry name" value="KRAB"/>
    <property type="match status" value="1"/>
</dbReference>
<dbReference type="SUPFAM" id="SSF109640">
    <property type="entry name" value="KRAB domain (Kruppel-associated box)"/>
    <property type="match status" value="1"/>
</dbReference>
<feature type="region of interest" description="Disordered" evidence="8">
    <location>
        <begin position="1"/>
        <end position="23"/>
    </location>
</feature>
<feature type="domain" description="C2H2-type" evidence="9">
    <location>
        <begin position="356"/>
        <end position="383"/>
    </location>
</feature>
<dbReference type="RefSeq" id="XP_070626379.1">
    <property type="nucleotide sequence ID" value="XM_070770278.1"/>
</dbReference>
<dbReference type="PANTHER" id="PTHR23234">
    <property type="entry name" value="ZNF44 PROTEIN"/>
    <property type="match status" value="1"/>
</dbReference>
<feature type="domain" description="C2H2-type" evidence="9">
    <location>
        <begin position="384"/>
        <end position="411"/>
    </location>
</feature>
<feature type="domain" description="C2H2-type" evidence="9">
    <location>
        <begin position="496"/>
        <end position="523"/>
    </location>
</feature>
<feature type="domain" description="C2H2-type" evidence="9">
    <location>
        <begin position="412"/>
        <end position="439"/>
    </location>
</feature>
<feature type="domain" description="C2H2-type" evidence="9">
    <location>
        <begin position="468"/>
        <end position="495"/>
    </location>
</feature>
<dbReference type="PROSITE" id="PS00028">
    <property type="entry name" value="ZINC_FINGER_C2H2_1"/>
    <property type="match status" value="8"/>
</dbReference>
<dbReference type="CDD" id="cd07765">
    <property type="entry name" value="KRAB_A-box"/>
    <property type="match status" value="1"/>
</dbReference>
<feature type="domain" description="KRAB" evidence="10">
    <location>
        <begin position="110"/>
        <end position="181"/>
    </location>
</feature>
<keyword evidence="3" id="KW-0677">Repeat</keyword>
<dbReference type="SUPFAM" id="SSF57667">
    <property type="entry name" value="beta-beta-alpha zinc fingers"/>
    <property type="match status" value="4"/>
</dbReference>
<feature type="domain" description="C2H2-type" evidence="9">
    <location>
        <begin position="300"/>
        <end position="327"/>
    </location>
</feature>
<dbReference type="InterPro" id="IPR036051">
    <property type="entry name" value="KRAB_dom_sf"/>
</dbReference>
<protein>
    <submittedName>
        <fullName evidence="12">Zinc finger protein 550-like</fullName>
    </submittedName>
</protein>
<dbReference type="InterPro" id="IPR013087">
    <property type="entry name" value="Znf_C2H2_type"/>
</dbReference>
<dbReference type="Gene3D" id="6.10.140.140">
    <property type="match status" value="1"/>
</dbReference>
<evidence type="ECO:0000256" key="1">
    <source>
        <dbReference type="ARBA" id="ARBA00004123"/>
    </source>
</evidence>
<feature type="compositionally biased region" description="Basic and acidic residues" evidence="8">
    <location>
        <begin position="1"/>
        <end position="10"/>
    </location>
</feature>
<keyword evidence="5" id="KW-0862">Zinc</keyword>
<dbReference type="Pfam" id="PF01352">
    <property type="entry name" value="KRAB"/>
    <property type="match status" value="1"/>
</dbReference>
<dbReference type="Proteomes" id="UP001652663">
    <property type="component" value="Chromosome 18"/>
</dbReference>
<dbReference type="Pfam" id="PF00096">
    <property type="entry name" value="zf-C2H2"/>
    <property type="match status" value="7"/>
</dbReference>
<keyword evidence="6" id="KW-0539">Nucleus</keyword>
<evidence type="ECO:0000256" key="7">
    <source>
        <dbReference type="PROSITE-ProRule" id="PRU00042"/>
    </source>
</evidence>
<dbReference type="Gene3D" id="3.30.160.60">
    <property type="entry name" value="Classic Zinc Finger"/>
    <property type="match status" value="8"/>
</dbReference>
<dbReference type="PROSITE" id="PS50157">
    <property type="entry name" value="ZINC_FINGER_C2H2_2"/>
    <property type="match status" value="8"/>
</dbReference>
<gene>
    <name evidence="12" type="primary">LOC109571884</name>
</gene>
<dbReference type="InterPro" id="IPR050758">
    <property type="entry name" value="Znf_C2H2-type"/>
</dbReference>
<evidence type="ECO:0000313" key="12">
    <source>
        <dbReference type="RefSeq" id="XP_070626379.1"/>
    </source>
</evidence>
<reference evidence="12" key="1">
    <citation type="submission" date="2025-08" db="UniProtKB">
        <authorList>
            <consortium name="RefSeq"/>
        </authorList>
    </citation>
    <scope>IDENTIFICATION</scope>
    <source>
        <tissue evidence="12">Blood</tissue>
    </source>
</reference>
<feature type="domain" description="C2H2-type" evidence="9">
    <location>
        <begin position="440"/>
        <end position="467"/>
    </location>
</feature>
<keyword evidence="2" id="KW-0479">Metal-binding</keyword>
<evidence type="ECO:0000256" key="3">
    <source>
        <dbReference type="ARBA" id="ARBA00022737"/>
    </source>
</evidence>
<feature type="domain" description="C2H2-type" evidence="9">
    <location>
        <begin position="328"/>
        <end position="355"/>
    </location>
</feature>
<organism evidence="11 12">
    <name type="scientific">Bos indicus</name>
    <name type="common">Zebu</name>
    <dbReference type="NCBI Taxonomy" id="9915"/>
    <lineage>
        <taxon>Eukaryota</taxon>
        <taxon>Metazoa</taxon>
        <taxon>Chordata</taxon>
        <taxon>Craniata</taxon>
        <taxon>Vertebrata</taxon>
        <taxon>Euteleostomi</taxon>
        <taxon>Mammalia</taxon>
        <taxon>Eutheria</taxon>
        <taxon>Laurasiatheria</taxon>
        <taxon>Artiodactyla</taxon>
        <taxon>Ruminantia</taxon>
        <taxon>Pecora</taxon>
        <taxon>Bovidae</taxon>
        <taxon>Bovinae</taxon>
        <taxon>Bos</taxon>
    </lineage>
</organism>
<proteinExistence type="predicted"/>
<evidence type="ECO:0000259" key="9">
    <source>
        <dbReference type="PROSITE" id="PS50157"/>
    </source>
</evidence>
<evidence type="ECO:0000313" key="11">
    <source>
        <dbReference type="Proteomes" id="UP001652663"/>
    </source>
</evidence>
<evidence type="ECO:0000256" key="8">
    <source>
        <dbReference type="SAM" id="MobiDB-lite"/>
    </source>
</evidence>
<name>A0ABM4QSU9_BOSIN</name>
<evidence type="ECO:0000256" key="4">
    <source>
        <dbReference type="ARBA" id="ARBA00022771"/>
    </source>
</evidence>
<evidence type="ECO:0000259" key="10">
    <source>
        <dbReference type="PROSITE" id="PS50805"/>
    </source>
</evidence>
<dbReference type="GeneID" id="109571884"/>
<evidence type="ECO:0000256" key="6">
    <source>
        <dbReference type="ARBA" id="ARBA00023242"/>
    </source>
</evidence>
<sequence length="525" mass="58379">MTVHDRDPALHETSGGARVGASLPPPELCLASQARRSLSAYARLEQSERGRAFLPALPSRVEGGRGGELRRSTVKPSEPSVIPHLAWPGDPAQGTMAALAAETYLAPAPVILKDVVVTFTRQEWKLLDLTQRTLYQEVVLETSRLLVSLGYPVSKTELTCLLHPGRELRMVKGALSPSTSSDDKAKTKTTETAASQQALFKGHLLQRSLTQEVCCASPLGQARELEGVSEKQGGHLKTGTVLRKETLPGNRIPECGDLGRGDSLGSKDLQDQVSSGDAPHACESCVSRADPLFHGGKTSYKCKECGKGFVKNRFLLRHQRIHTRVKLYKCRKCRKTFLKKADLTLHYSFHTREKLYECGECGRAFSRKSHLTEHQRIHTGEKPFMCAECGKAFSRRSHLTEHQRSHTGEKPYVCSECGKAFAHHSDFIRHNRTHTGEKPFECKECGKAFSESSSVTRHMRCHSREKPYECSECGKTYSYSSTLTTHQKIHSGVKSYTCMRCGKAFYKKTGLSQHQRTHIGKSSLK</sequence>
<dbReference type="InterPro" id="IPR001909">
    <property type="entry name" value="KRAB"/>
</dbReference>
<dbReference type="PROSITE" id="PS50805">
    <property type="entry name" value="KRAB"/>
    <property type="match status" value="1"/>
</dbReference>
<dbReference type="SMART" id="SM00355">
    <property type="entry name" value="ZnF_C2H2"/>
    <property type="match status" value="8"/>
</dbReference>
<evidence type="ECO:0000256" key="2">
    <source>
        <dbReference type="ARBA" id="ARBA00022723"/>
    </source>
</evidence>
<accession>A0ABM4QSU9</accession>
<keyword evidence="11" id="KW-1185">Reference proteome</keyword>
<keyword evidence="4 7" id="KW-0863">Zinc-finger</keyword>
<evidence type="ECO:0000256" key="5">
    <source>
        <dbReference type="ARBA" id="ARBA00022833"/>
    </source>
</evidence>
<dbReference type="InterPro" id="IPR036236">
    <property type="entry name" value="Znf_C2H2_sf"/>
</dbReference>
<dbReference type="PANTHER" id="PTHR23234:SF8">
    <property type="entry name" value="C2H2-TYPE DOMAIN-CONTAINING PROTEIN"/>
    <property type="match status" value="1"/>
</dbReference>